<feature type="transmembrane region" description="Helical" evidence="7">
    <location>
        <begin position="152"/>
        <end position="175"/>
    </location>
</feature>
<feature type="transmembrane region" description="Helical" evidence="7">
    <location>
        <begin position="100"/>
        <end position="121"/>
    </location>
</feature>
<feature type="transmembrane region" description="Helical" evidence="7">
    <location>
        <begin position="260"/>
        <end position="280"/>
    </location>
</feature>
<keyword evidence="10" id="KW-1185">Reference proteome</keyword>
<organism evidence="9 10">
    <name type="scientific">Thermatribacter velox</name>
    <dbReference type="NCBI Taxonomy" id="3039681"/>
    <lineage>
        <taxon>Bacteria</taxon>
        <taxon>Pseudomonadati</taxon>
        <taxon>Atribacterota</taxon>
        <taxon>Atribacteria</taxon>
        <taxon>Atribacterales</taxon>
        <taxon>Thermatribacteraceae</taxon>
        <taxon>Thermatribacter</taxon>
    </lineage>
</organism>
<dbReference type="Pfam" id="PF00528">
    <property type="entry name" value="BPD_transp_1"/>
    <property type="match status" value="1"/>
</dbReference>
<keyword evidence="6 7" id="KW-0472">Membrane</keyword>
<dbReference type="CDD" id="cd06261">
    <property type="entry name" value="TM_PBP2"/>
    <property type="match status" value="1"/>
</dbReference>
<feature type="transmembrane region" description="Helical" evidence="7">
    <location>
        <begin position="195"/>
        <end position="217"/>
    </location>
</feature>
<dbReference type="PANTHER" id="PTHR43005:SF2">
    <property type="entry name" value="INTEGRAL MEMBRANE SUGAR TRANSPORT PROTEIN"/>
    <property type="match status" value="1"/>
</dbReference>
<dbReference type="InterPro" id="IPR000515">
    <property type="entry name" value="MetI-like"/>
</dbReference>
<dbReference type="RefSeq" id="WP_369019434.1">
    <property type="nucleotide sequence ID" value="NZ_CP121689.1"/>
</dbReference>
<dbReference type="PANTHER" id="PTHR43005">
    <property type="entry name" value="BLR7065 PROTEIN"/>
    <property type="match status" value="1"/>
</dbReference>
<accession>A0ABZ2YE78</accession>
<evidence type="ECO:0000259" key="8">
    <source>
        <dbReference type="PROSITE" id="PS50928"/>
    </source>
</evidence>
<evidence type="ECO:0000256" key="1">
    <source>
        <dbReference type="ARBA" id="ARBA00004651"/>
    </source>
</evidence>
<keyword evidence="3" id="KW-1003">Cell membrane</keyword>
<keyword evidence="2 7" id="KW-0813">Transport</keyword>
<gene>
    <name evidence="9" type="ORF">QBE54_09580</name>
</gene>
<comment type="similarity">
    <text evidence="7">Belongs to the binding-protein-dependent transport system permease family.</text>
</comment>
<proteinExistence type="inferred from homology"/>
<reference evidence="9 10" key="1">
    <citation type="submission" date="2023-03" db="EMBL/GenBank/DDBJ databases">
        <title>Novel Species.</title>
        <authorList>
            <person name="Ma S."/>
        </authorList>
    </citation>
    <scope>NUCLEOTIDE SEQUENCE [LARGE SCALE GENOMIC DNA]</scope>
    <source>
        <strain evidence="9 10">B11</strain>
    </source>
</reference>
<dbReference type="InterPro" id="IPR035906">
    <property type="entry name" value="MetI-like_sf"/>
</dbReference>
<evidence type="ECO:0000256" key="7">
    <source>
        <dbReference type="RuleBase" id="RU363032"/>
    </source>
</evidence>
<evidence type="ECO:0000256" key="4">
    <source>
        <dbReference type="ARBA" id="ARBA00022692"/>
    </source>
</evidence>
<evidence type="ECO:0000256" key="5">
    <source>
        <dbReference type="ARBA" id="ARBA00022989"/>
    </source>
</evidence>
<evidence type="ECO:0000256" key="3">
    <source>
        <dbReference type="ARBA" id="ARBA00022475"/>
    </source>
</evidence>
<dbReference type="PROSITE" id="PS50928">
    <property type="entry name" value="ABC_TM1"/>
    <property type="match status" value="1"/>
</dbReference>
<keyword evidence="5 7" id="KW-1133">Transmembrane helix</keyword>
<feature type="transmembrane region" description="Helical" evidence="7">
    <location>
        <begin position="7"/>
        <end position="31"/>
    </location>
</feature>
<name>A0ABZ2YE78_9BACT</name>
<feature type="transmembrane region" description="Helical" evidence="7">
    <location>
        <begin position="67"/>
        <end position="88"/>
    </location>
</feature>
<evidence type="ECO:0000313" key="9">
    <source>
        <dbReference type="EMBL" id="WZL77273.1"/>
    </source>
</evidence>
<evidence type="ECO:0000256" key="2">
    <source>
        <dbReference type="ARBA" id="ARBA00022448"/>
    </source>
</evidence>
<keyword evidence="4 7" id="KW-0812">Transmembrane</keyword>
<dbReference type="EMBL" id="CP121689">
    <property type="protein sequence ID" value="WZL77273.1"/>
    <property type="molecule type" value="Genomic_DNA"/>
</dbReference>
<dbReference type="Gene3D" id="1.10.3720.10">
    <property type="entry name" value="MetI-like"/>
    <property type="match status" value="1"/>
</dbReference>
<dbReference type="SUPFAM" id="SSF161098">
    <property type="entry name" value="MetI-like"/>
    <property type="match status" value="1"/>
</dbReference>
<protein>
    <submittedName>
        <fullName evidence="9">Sugar ABC transporter permease</fullName>
    </submittedName>
</protein>
<evidence type="ECO:0000256" key="6">
    <source>
        <dbReference type="ARBA" id="ARBA00023136"/>
    </source>
</evidence>
<feature type="domain" description="ABC transmembrane type-1" evidence="8">
    <location>
        <begin position="63"/>
        <end position="276"/>
    </location>
</feature>
<dbReference type="Proteomes" id="UP001461341">
    <property type="component" value="Chromosome"/>
</dbReference>
<sequence length="283" mass="32383">MIRRKELLFFLMPALSYLVIFSIYPTVYTWFISFRSYRIFENKFVGFENYIVLFRDSVFYISLANTLFYVVVAVGIEFLLGLAIALLFNQNFKGKSVAIIFLMLPMIIPPVVSALTFLMLYDPTLGLVNYVIKLLFGFSTVSWLTEPSTAKWAVVSIDVWQWTPFVALVLLAGLQYLPKETLEAARIDGANSFQLFYRITLPLIKRVVIIALLFRLVEAFKAFESIYITTKGGPGYATRTLNIYSYLKAFEFLKFGESSAMAIIMLFVASFLVMILIKVFRSA</sequence>
<comment type="subcellular location">
    <subcellularLocation>
        <location evidence="1 7">Cell membrane</location>
        <topology evidence="1 7">Multi-pass membrane protein</topology>
    </subcellularLocation>
</comment>
<evidence type="ECO:0000313" key="10">
    <source>
        <dbReference type="Proteomes" id="UP001461341"/>
    </source>
</evidence>